<sequence>MEEFSFLLKVEGEDQTSLFEGWEELHPFSLARVHEALLFLMKLERNCSENTLSKNESQIRHALEFDRGAIVTVVEGGFIRLRMSVYADDNLGTWVIQSAADLRRGLPDAEVILDVLDECELEVSMSLKVTIGMFMFMMGEVQKQVEEHATHRLPPSISDWQAPTFGLANHIQLQIEKIPSN</sequence>
<organism evidence="1 2">
    <name type="scientific">Symbiodinium microadriaticum</name>
    <name type="common">Dinoflagellate</name>
    <name type="synonym">Zooxanthella microadriatica</name>
    <dbReference type="NCBI Taxonomy" id="2951"/>
    <lineage>
        <taxon>Eukaryota</taxon>
        <taxon>Sar</taxon>
        <taxon>Alveolata</taxon>
        <taxon>Dinophyceae</taxon>
        <taxon>Suessiales</taxon>
        <taxon>Symbiodiniaceae</taxon>
        <taxon>Symbiodinium</taxon>
    </lineage>
</organism>
<dbReference type="Proteomes" id="UP000186817">
    <property type="component" value="Unassembled WGS sequence"/>
</dbReference>
<protein>
    <submittedName>
        <fullName evidence="1">Uncharacterized protein</fullName>
    </submittedName>
</protein>
<name>A0A1Q9CVQ9_SYMMI</name>
<comment type="caution">
    <text evidence="1">The sequence shown here is derived from an EMBL/GenBank/DDBJ whole genome shotgun (WGS) entry which is preliminary data.</text>
</comment>
<proteinExistence type="predicted"/>
<keyword evidence="2" id="KW-1185">Reference proteome</keyword>
<dbReference type="AlphaFoldDB" id="A0A1Q9CVQ9"/>
<evidence type="ECO:0000313" key="2">
    <source>
        <dbReference type="Proteomes" id="UP000186817"/>
    </source>
</evidence>
<accession>A0A1Q9CVQ9</accession>
<evidence type="ECO:0000313" key="1">
    <source>
        <dbReference type="EMBL" id="OLP87011.1"/>
    </source>
</evidence>
<reference evidence="1 2" key="1">
    <citation type="submission" date="2016-02" db="EMBL/GenBank/DDBJ databases">
        <title>Genome analysis of coral dinoflagellate symbionts highlights evolutionary adaptations to a symbiotic lifestyle.</title>
        <authorList>
            <person name="Aranda M."/>
            <person name="Li Y."/>
            <person name="Liew Y.J."/>
            <person name="Baumgarten S."/>
            <person name="Simakov O."/>
            <person name="Wilson M."/>
            <person name="Piel J."/>
            <person name="Ashoor H."/>
            <person name="Bougouffa S."/>
            <person name="Bajic V.B."/>
            <person name="Ryu T."/>
            <person name="Ravasi T."/>
            <person name="Bayer T."/>
            <person name="Micklem G."/>
            <person name="Kim H."/>
            <person name="Bhak J."/>
            <person name="Lajeunesse T.C."/>
            <person name="Voolstra C.R."/>
        </authorList>
    </citation>
    <scope>NUCLEOTIDE SEQUENCE [LARGE SCALE GENOMIC DNA]</scope>
    <source>
        <strain evidence="1 2">CCMP2467</strain>
    </source>
</reference>
<gene>
    <name evidence="1" type="ORF">AK812_SmicGene31817</name>
</gene>
<dbReference type="EMBL" id="LSRX01000886">
    <property type="protein sequence ID" value="OLP87011.1"/>
    <property type="molecule type" value="Genomic_DNA"/>
</dbReference>